<evidence type="ECO:0000313" key="3">
    <source>
        <dbReference type="Proteomes" id="UP000274131"/>
    </source>
</evidence>
<dbReference type="STRING" id="51028.A0A0N4UUA4"/>
<organism evidence="4">
    <name type="scientific">Enterobius vermicularis</name>
    <name type="common">Human pinworm</name>
    <dbReference type="NCBI Taxonomy" id="51028"/>
    <lineage>
        <taxon>Eukaryota</taxon>
        <taxon>Metazoa</taxon>
        <taxon>Ecdysozoa</taxon>
        <taxon>Nematoda</taxon>
        <taxon>Chromadorea</taxon>
        <taxon>Rhabditida</taxon>
        <taxon>Spirurina</taxon>
        <taxon>Oxyuridomorpha</taxon>
        <taxon>Oxyuroidea</taxon>
        <taxon>Oxyuridae</taxon>
        <taxon>Enterobius</taxon>
    </lineage>
</organism>
<dbReference type="OrthoDB" id="5812274at2759"/>
<dbReference type="AlphaFoldDB" id="A0A0N4UUA4"/>
<feature type="domain" description="Ground-like" evidence="1">
    <location>
        <begin position="89"/>
        <end position="156"/>
    </location>
</feature>
<protein>
    <submittedName>
        <fullName evidence="4">Ground-like domain-containing protein</fullName>
    </submittedName>
</protein>
<dbReference type="EMBL" id="UXUI01002024">
    <property type="protein sequence ID" value="VDD85527.1"/>
    <property type="molecule type" value="Genomic_DNA"/>
</dbReference>
<evidence type="ECO:0000313" key="4">
    <source>
        <dbReference type="WBParaSite" id="EVEC_0000094901-mRNA-1"/>
    </source>
</evidence>
<keyword evidence="3" id="KW-1185">Reference proteome</keyword>
<evidence type="ECO:0000259" key="1">
    <source>
        <dbReference type="Pfam" id="PF04155"/>
    </source>
</evidence>
<proteinExistence type="predicted"/>
<dbReference type="WBParaSite" id="EVEC_0000094901-mRNA-1">
    <property type="protein sequence ID" value="EVEC_0000094901-mRNA-1"/>
    <property type="gene ID" value="EVEC_0000094901"/>
</dbReference>
<name>A0A0N4UUA4_ENTVE</name>
<reference evidence="4" key="1">
    <citation type="submission" date="2017-02" db="UniProtKB">
        <authorList>
            <consortium name="WormBaseParasite"/>
        </authorList>
    </citation>
    <scope>IDENTIFICATION</scope>
</reference>
<dbReference type="InterPro" id="IPR007284">
    <property type="entry name" value="Ground-like_dom"/>
</dbReference>
<sequence length="159" mass="17463">CPPPPAPVCPPPRPRCPKPSCVPFVSACEQQTPALSSNHDCCHACDEASDCSMEVGNVGMSFDSARKMKRHMHKSSRVSKRDVDGNVDLTCNSEKLKALMFINKSSSESKRDIQKAAEMEFNTKFNVICSEASFSYVAHTNVYCQTSNANVTCYAFQAN</sequence>
<accession>A0A0N4UUA4</accession>
<evidence type="ECO:0000313" key="2">
    <source>
        <dbReference type="EMBL" id="VDD85527.1"/>
    </source>
</evidence>
<gene>
    <name evidence="2" type="ORF">EVEC_LOCUS670</name>
</gene>
<reference evidence="2 3" key="2">
    <citation type="submission" date="2018-10" db="EMBL/GenBank/DDBJ databases">
        <authorList>
            <consortium name="Pathogen Informatics"/>
        </authorList>
    </citation>
    <scope>NUCLEOTIDE SEQUENCE [LARGE SCALE GENOMIC DNA]</scope>
</reference>
<dbReference type="Proteomes" id="UP000274131">
    <property type="component" value="Unassembled WGS sequence"/>
</dbReference>
<dbReference type="Pfam" id="PF04155">
    <property type="entry name" value="Ground-like"/>
    <property type="match status" value="1"/>
</dbReference>